<reference evidence="2" key="2">
    <citation type="journal article" date="2023" name="IMA Fungus">
        <title>Comparative genomic study of the Penicillium genus elucidates a diverse pangenome and 15 lateral gene transfer events.</title>
        <authorList>
            <person name="Petersen C."/>
            <person name="Sorensen T."/>
            <person name="Nielsen M.R."/>
            <person name="Sondergaard T.E."/>
            <person name="Sorensen J.L."/>
            <person name="Fitzpatrick D.A."/>
            <person name="Frisvad J.C."/>
            <person name="Nielsen K.L."/>
        </authorList>
    </citation>
    <scope>NUCLEOTIDE SEQUENCE</scope>
    <source>
        <strain evidence="2">IBT 30069</strain>
    </source>
</reference>
<accession>A0A9W9GDJ7</accession>
<dbReference type="EMBL" id="JAPQKH010000001">
    <property type="protein sequence ID" value="KAJ5116108.1"/>
    <property type="molecule type" value="Genomic_DNA"/>
</dbReference>
<evidence type="ECO:0000313" key="2">
    <source>
        <dbReference type="EMBL" id="KAJ5116108.1"/>
    </source>
</evidence>
<dbReference type="AlphaFoldDB" id="A0A9W9GDJ7"/>
<evidence type="ECO:0000256" key="1">
    <source>
        <dbReference type="SAM" id="MobiDB-lite"/>
    </source>
</evidence>
<name>A0A9W9GDJ7_9EURO</name>
<comment type="caution">
    <text evidence="2">The sequence shown here is derived from an EMBL/GenBank/DDBJ whole genome shotgun (WGS) entry which is preliminary data.</text>
</comment>
<reference evidence="2" key="1">
    <citation type="submission" date="2022-11" db="EMBL/GenBank/DDBJ databases">
        <authorList>
            <person name="Petersen C."/>
        </authorList>
    </citation>
    <scope>NUCLEOTIDE SEQUENCE</scope>
    <source>
        <strain evidence="2">IBT 30069</strain>
    </source>
</reference>
<sequence length="341" mass="38179">MKKDTWIKKVEDDSPSESYLSTTTPKPKMGSTSLANETFINDNSTNVAMPEFKLDIDSRDNSNSNALSEPTGSEATKDSSSITPMSLPPTRPSTLYFCPFHNRHVHHSPEACYINPKNQEQRRINAATALSAIPTAPGFNLYVNRDMSWVAAYGRFKYWESITYPGTAPTQFVNKWIAALDGLSYESDYRVRSMFPIFQFLKAVGACNETHAWLSSLHIDADINAAPRPVLDSIINKFTTAESARLQIQQGPRTPIPVAPNGVENQFPPPGNPTMIFCPFHRRYVYHSMADCHLNPHRTVVRSGAGYFTPYNQQAATCDPHPSVHTLSMWPTPDHDLQGWI</sequence>
<protein>
    <submittedName>
        <fullName evidence="2">Uncharacterized protein</fullName>
    </submittedName>
</protein>
<feature type="region of interest" description="Disordered" evidence="1">
    <location>
        <begin position="1"/>
        <end position="42"/>
    </location>
</feature>
<dbReference type="Proteomes" id="UP001149165">
    <property type="component" value="Unassembled WGS sequence"/>
</dbReference>
<feature type="compositionally biased region" description="Polar residues" evidence="1">
    <location>
        <begin position="61"/>
        <end position="84"/>
    </location>
</feature>
<dbReference type="OrthoDB" id="4360499at2759"/>
<feature type="compositionally biased region" description="Polar residues" evidence="1">
    <location>
        <begin position="16"/>
        <end position="42"/>
    </location>
</feature>
<keyword evidence="3" id="KW-1185">Reference proteome</keyword>
<evidence type="ECO:0000313" key="3">
    <source>
        <dbReference type="Proteomes" id="UP001149165"/>
    </source>
</evidence>
<gene>
    <name evidence="2" type="ORF">N7456_000456</name>
</gene>
<feature type="compositionally biased region" description="Basic and acidic residues" evidence="1">
    <location>
        <begin position="1"/>
        <end position="12"/>
    </location>
</feature>
<proteinExistence type="predicted"/>
<feature type="region of interest" description="Disordered" evidence="1">
    <location>
        <begin position="56"/>
        <end position="88"/>
    </location>
</feature>
<organism evidence="2 3">
    <name type="scientific">Penicillium angulare</name>
    <dbReference type="NCBI Taxonomy" id="116970"/>
    <lineage>
        <taxon>Eukaryota</taxon>
        <taxon>Fungi</taxon>
        <taxon>Dikarya</taxon>
        <taxon>Ascomycota</taxon>
        <taxon>Pezizomycotina</taxon>
        <taxon>Eurotiomycetes</taxon>
        <taxon>Eurotiomycetidae</taxon>
        <taxon>Eurotiales</taxon>
        <taxon>Aspergillaceae</taxon>
        <taxon>Penicillium</taxon>
    </lineage>
</organism>